<proteinExistence type="predicted"/>
<dbReference type="PIRSF" id="PIRSF009141">
    <property type="entry name" value="UCP009141"/>
    <property type="match status" value="1"/>
</dbReference>
<keyword evidence="1" id="KW-1133">Transmembrane helix</keyword>
<organism evidence="2 3">
    <name type="scientific">Candidatus Uhrbacteria bacterium RIFCSPHIGHO2_12_FULL_54_23</name>
    <dbReference type="NCBI Taxonomy" id="1802397"/>
    <lineage>
        <taxon>Bacteria</taxon>
        <taxon>Candidatus Uhriibacteriota</taxon>
    </lineage>
</organism>
<protein>
    <recommendedName>
        <fullName evidence="4">DUF817 domain-containing protein</fullName>
    </recommendedName>
</protein>
<dbReference type="Pfam" id="PF05675">
    <property type="entry name" value="DUF817"/>
    <property type="match status" value="1"/>
</dbReference>
<feature type="transmembrane region" description="Helical" evidence="1">
    <location>
        <begin position="139"/>
        <end position="156"/>
    </location>
</feature>
<feature type="transmembrane region" description="Helical" evidence="1">
    <location>
        <begin position="68"/>
        <end position="94"/>
    </location>
</feature>
<dbReference type="AlphaFoldDB" id="A0A1F7UKB3"/>
<feature type="transmembrane region" description="Helical" evidence="1">
    <location>
        <begin position="12"/>
        <end position="30"/>
    </location>
</feature>
<gene>
    <name evidence="2" type="ORF">A3J43_02165</name>
</gene>
<reference evidence="2 3" key="1">
    <citation type="journal article" date="2016" name="Nat. Commun.">
        <title>Thousands of microbial genomes shed light on interconnected biogeochemical processes in an aquifer system.</title>
        <authorList>
            <person name="Anantharaman K."/>
            <person name="Brown C.T."/>
            <person name="Hug L.A."/>
            <person name="Sharon I."/>
            <person name="Castelle C.J."/>
            <person name="Probst A.J."/>
            <person name="Thomas B.C."/>
            <person name="Singh A."/>
            <person name="Wilkins M.J."/>
            <person name="Karaoz U."/>
            <person name="Brodie E.L."/>
            <person name="Williams K.H."/>
            <person name="Hubbard S.S."/>
            <person name="Banfield J.F."/>
        </authorList>
    </citation>
    <scope>NUCLEOTIDE SEQUENCE [LARGE SCALE GENOMIC DNA]</scope>
</reference>
<feature type="transmembrane region" description="Helical" evidence="1">
    <location>
        <begin position="162"/>
        <end position="179"/>
    </location>
</feature>
<evidence type="ECO:0000313" key="2">
    <source>
        <dbReference type="EMBL" id="OGL78709.1"/>
    </source>
</evidence>
<feature type="transmembrane region" description="Helical" evidence="1">
    <location>
        <begin position="191"/>
        <end position="213"/>
    </location>
</feature>
<accession>A0A1F7UKB3</accession>
<keyword evidence="1" id="KW-0472">Membrane</keyword>
<dbReference type="InterPro" id="IPR008535">
    <property type="entry name" value="DUF817"/>
</dbReference>
<dbReference type="EMBL" id="MGEF01000025">
    <property type="protein sequence ID" value="OGL78709.1"/>
    <property type="molecule type" value="Genomic_DNA"/>
</dbReference>
<feature type="transmembrane region" description="Helical" evidence="1">
    <location>
        <begin position="233"/>
        <end position="252"/>
    </location>
</feature>
<sequence>MAFVREFSQFVVKQAYACLFGAVLLAVILMTRRYEMAFIHRYDFIFLSAILTQIILVVTRLETKREVLMVAVFHAVATAMELFKTSAAIGSWAYPAVEGAFFRLGTVPLFSGFLYSAVGSYLARVRRAFRFRFTHYPRLGWTCAFASTVYINFFTHHFFPDIRIVLFACAALLFGRTWVHYTVAEKERRMPLLLGFFLVSLFIWIAENIGTFSSVWLYPFQVTGWRMVPLHKLGAWYLLMMVSFILISCVHTNERKA</sequence>
<dbReference type="STRING" id="1802397.A3J43_02165"/>
<dbReference type="Proteomes" id="UP000176604">
    <property type="component" value="Unassembled WGS sequence"/>
</dbReference>
<feature type="transmembrane region" description="Helical" evidence="1">
    <location>
        <begin position="100"/>
        <end position="118"/>
    </location>
</feature>
<keyword evidence="1" id="KW-0812">Transmembrane</keyword>
<evidence type="ECO:0000256" key="1">
    <source>
        <dbReference type="SAM" id="Phobius"/>
    </source>
</evidence>
<evidence type="ECO:0000313" key="3">
    <source>
        <dbReference type="Proteomes" id="UP000176604"/>
    </source>
</evidence>
<comment type="caution">
    <text evidence="2">The sequence shown here is derived from an EMBL/GenBank/DDBJ whole genome shotgun (WGS) entry which is preliminary data.</text>
</comment>
<name>A0A1F7UKB3_9BACT</name>
<evidence type="ECO:0008006" key="4">
    <source>
        <dbReference type="Google" id="ProtNLM"/>
    </source>
</evidence>
<feature type="transmembrane region" description="Helical" evidence="1">
    <location>
        <begin position="42"/>
        <end position="61"/>
    </location>
</feature>